<keyword evidence="1" id="KW-0472">Membrane</keyword>
<protein>
    <submittedName>
        <fullName evidence="3">Uncharacterized protein</fullName>
    </submittedName>
</protein>
<dbReference type="AlphaFoldDB" id="A0A7S2KZH4"/>
<feature type="transmembrane region" description="Helical" evidence="1">
    <location>
        <begin position="211"/>
        <end position="232"/>
    </location>
</feature>
<reference evidence="3" key="1">
    <citation type="submission" date="2021-01" db="EMBL/GenBank/DDBJ databases">
        <authorList>
            <person name="Corre E."/>
            <person name="Pelletier E."/>
            <person name="Niang G."/>
            <person name="Scheremetjew M."/>
            <person name="Finn R."/>
            <person name="Kale V."/>
            <person name="Holt S."/>
            <person name="Cochrane G."/>
            <person name="Meng A."/>
            <person name="Brown T."/>
            <person name="Cohen L."/>
        </authorList>
    </citation>
    <scope>NUCLEOTIDE SEQUENCE</scope>
    <source>
        <strain evidence="3">B650</strain>
    </source>
</reference>
<dbReference type="GO" id="GO:0009535">
    <property type="term" value="C:chloroplast thylakoid membrane"/>
    <property type="evidence" value="ECO:0007669"/>
    <property type="project" value="InterPro"/>
</dbReference>
<feature type="signal peptide" evidence="2">
    <location>
        <begin position="1"/>
        <end position="17"/>
    </location>
</feature>
<evidence type="ECO:0000256" key="2">
    <source>
        <dbReference type="SAM" id="SignalP"/>
    </source>
</evidence>
<dbReference type="GO" id="GO:0009773">
    <property type="term" value="P:photosynthetic electron transport in photosystem I"/>
    <property type="evidence" value="ECO:0007669"/>
    <property type="project" value="InterPro"/>
</dbReference>
<proteinExistence type="predicted"/>
<evidence type="ECO:0000313" key="3">
    <source>
        <dbReference type="EMBL" id="CAD9589697.1"/>
    </source>
</evidence>
<dbReference type="InterPro" id="IPR039987">
    <property type="entry name" value="PGRL1"/>
</dbReference>
<accession>A0A7S2KZH4</accession>
<dbReference type="PANTHER" id="PTHR31032">
    <property type="entry name" value="PGR5-LIKE PROTEIN 1B, CHLOROPLASTIC"/>
    <property type="match status" value="1"/>
</dbReference>
<keyword evidence="1" id="KW-0812">Transmembrane</keyword>
<gene>
    <name evidence="3" type="ORF">LDAN0321_LOCUS12981</name>
</gene>
<dbReference type="EMBL" id="HBGY01020581">
    <property type="protein sequence ID" value="CAD9589697.1"/>
    <property type="molecule type" value="Transcribed_RNA"/>
</dbReference>
<keyword evidence="1" id="KW-1133">Transmembrane helix</keyword>
<keyword evidence="2" id="KW-0732">Signal</keyword>
<sequence length="323" mass="35723">MKFSVFVLGCIASSANAFTSTPHSFVARSSTTAIRMSDSDEDAGSAGAVSITTQSGDTKKEIGYDEATGRFYETTNECDPVDEYCAIDEETGKLFRLTNAEKERIFLDALQSYYASGRQLLSDEEFDQIKSDLSWAGSDLVNMNRKEAKYLNAMQAYLKGSPVMSDAEFDVLKTELKEDDSKFAVSTEPQCYIDTGICKVTLQEDYFRTNLLYLPVGAILTLVWLGLGYELIGGLIRINPIIFTLVGSPLIAKYAQELTNSYIFKDFKIAYGPCPNCEAENRIYFGDILGIEGFGDVADVKCTNCKTMFSVQKDSLRASTLPK</sequence>
<organism evidence="3">
    <name type="scientific">Leptocylindrus danicus</name>
    <dbReference type="NCBI Taxonomy" id="163516"/>
    <lineage>
        <taxon>Eukaryota</taxon>
        <taxon>Sar</taxon>
        <taxon>Stramenopiles</taxon>
        <taxon>Ochrophyta</taxon>
        <taxon>Bacillariophyta</taxon>
        <taxon>Coscinodiscophyceae</taxon>
        <taxon>Chaetocerotophycidae</taxon>
        <taxon>Leptocylindrales</taxon>
        <taxon>Leptocylindraceae</taxon>
        <taxon>Leptocylindrus</taxon>
    </lineage>
</organism>
<evidence type="ECO:0000256" key="1">
    <source>
        <dbReference type="SAM" id="Phobius"/>
    </source>
</evidence>
<dbReference type="PANTHER" id="PTHR31032:SF1">
    <property type="entry name" value="PGR5-LIKE PROTEIN 1B, CHLOROPLASTIC"/>
    <property type="match status" value="1"/>
</dbReference>
<name>A0A7S2KZH4_9STRA</name>
<dbReference type="GO" id="GO:0016730">
    <property type="term" value="F:oxidoreductase activity, acting on iron-sulfur proteins as donors"/>
    <property type="evidence" value="ECO:0007669"/>
    <property type="project" value="InterPro"/>
</dbReference>
<feature type="chain" id="PRO_5031119705" evidence="2">
    <location>
        <begin position="18"/>
        <end position="323"/>
    </location>
</feature>